<name>R7YLZ7_CONA1</name>
<dbReference type="AlphaFoldDB" id="R7YLZ7"/>
<gene>
    <name evidence="1" type="ORF">W97_02123</name>
</gene>
<dbReference type="EMBL" id="JH767560">
    <property type="protein sequence ID" value="EON62898.1"/>
    <property type="molecule type" value="Genomic_DNA"/>
</dbReference>
<dbReference type="Proteomes" id="UP000016924">
    <property type="component" value="Unassembled WGS sequence"/>
</dbReference>
<protein>
    <submittedName>
        <fullName evidence="1">Uncharacterized protein</fullName>
    </submittedName>
</protein>
<keyword evidence="2" id="KW-1185">Reference proteome</keyword>
<evidence type="ECO:0000313" key="1">
    <source>
        <dbReference type="EMBL" id="EON62898.1"/>
    </source>
</evidence>
<organism evidence="1 2">
    <name type="scientific">Coniosporium apollinis (strain CBS 100218)</name>
    <name type="common">Rock-inhabiting black yeast</name>
    <dbReference type="NCBI Taxonomy" id="1168221"/>
    <lineage>
        <taxon>Eukaryota</taxon>
        <taxon>Fungi</taxon>
        <taxon>Dikarya</taxon>
        <taxon>Ascomycota</taxon>
        <taxon>Pezizomycotina</taxon>
        <taxon>Dothideomycetes</taxon>
        <taxon>Dothideomycetes incertae sedis</taxon>
        <taxon>Coniosporium</taxon>
    </lineage>
</organism>
<dbReference type="RefSeq" id="XP_007778215.1">
    <property type="nucleotide sequence ID" value="XM_007780025.1"/>
</dbReference>
<dbReference type="GeneID" id="19899434"/>
<sequence length="135" mass="14991">MVLRLLSALAVAIVSLILALILVGRHVVLKELNCDNTSDDKGKVLVTYCDEPVGNNWNCNFYPSRALTCVNVDTTKINGGITKFWPALEVTCWIYKQRGCPMGGVVMRVDAGDDLQLKNIGWDEAIHSYWCSRST</sequence>
<evidence type="ECO:0000313" key="2">
    <source>
        <dbReference type="Proteomes" id="UP000016924"/>
    </source>
</evidence>
<accession>R7YLZ7</accession>
<proteinExistence type="predicted"/>
<dbReference type="HOGENOM" id="CLU_1885643_0_0_1"/>
<reference evidence="2" key="1">
    <citation type="submission" date="2012-06" db="EMBL/GenBank/DDBJ databases">
        <title>The genome sequence of Coniosporium apollinis CBS 100218.</title>
        <authorList>
            <consortium name="The Broad Institute Genome Sequencing Platform"/>
            <person name="Cuomo C."/>
            <person name="Gorbushina A."/>
            <person name="Noack S."/>
            <person name="Walker B."/>
            <person name="Young S.K."/>
            <person name="Zeng Q."/>
            <person name="Gargeya S."/>
            <person name="Fitzgerald M."/>
            <person name="Haas B."/>
            <person name="Abouelleil A."/>
            <person name="Alvarado L."/>
            <person name="Arachchi H.M."/>
            <person name="Berlin A.M."/>
            <person name="Chapman S.B."/>
            <person name="Goldberg J."/>
            <person name="Griggs A."/>
            <person name="Gujja S."/>
            <person name="Hansen M."/>
            <person name="Howarth C."/>
            <person name="Imamovic A."/>
            <person name="Larimer J."/>
            <person name="McCowan C."/>
            <person name="Montmayeur A."/>
            <person name="Murphy C."/>
            <person name="Neiman D."/>
            <person name="Pearson M."/>
            <person name="Priest M."/>
            <person name="Roberts A."/>
            <person name="Saif S."/>
            <person name="Shea T."/>
            <person name="Sisk P."/>
            <person name="Sykes S."/>
            <person name="Wortman J."/>
            <person name="Nusbaum C."/>
            <person name="Birren B."/>
        </authorList>
    </citation>
    <scope>NUCLEOTIDE SEQUENCE [LARGE SCALE GENOMIC DNA]</scope>
    <source>
        <strain evidence="2">CBS 100218</strain>
    </source>
</reference>